<organism evidence="1 2">
    <name type="scientific">Steinernema glaseri</name>
    <dbReference type="NCBI Taxonomy" id="37863"/>
    <lineage>
        <taxon>Eukaryota</taxon>
        <taxon>Metazoa</taxon>
        <taxon>Ecdysozoa</taxon>
        <taxon>Nematoda</taxon>
        <taxon>Chromadorea</taxon>
        <taxon>Rhabditida</taxon>
        <taxon>Tylenchina</taxon>
        <taxon>Panagrolaimomorpha</taxon>
        <taxon>Strongyloidoidea</taxon>
        <taxon>Steinernematidae</taxon>
        <taxon>Steinernema</taxon>
    </lineage>
</organism>
<dbReference type="Proteomes" id="UP000095287">
    <property type="component" value="Unplaced"/>
</dbReference>
<evidence type="ECO:0000313" key="2">
    <source>
        <dbReference type="WBParaSite" id="L893_g8663.t1"/>
    </source>
</evidence>
<dbReference type="AlphaFoldDB" id="A0A1I8ASP3"/>
<name>A0A1I8ASP3_9BILA</name>
<reference evidence="2" key="1">
    <citation type="submission" date="2016-11" db="UniProtKB">
        <authorList>
            <consortium name="WormBaseParasite"/>
        </authorList>
    </citation>
    <scope>IDENTIFICATION</scope>
</reference>
<keyword evidence="1" id="KW-1185">Reference proteome</keyword>
<protein>
    <submittedName>
        <fullName evidence="2">Secreted protein</fullName>
    </submittedName>
</protein>
<dbReference type="WBParaSite" id="L893_g8663.t1">
    <property type="protein sequence ID" value="L893_g8663.t1"/>
    <property type="gene ID" value="L893_g8663"/>
</dbReference>
<sequence>MSDCTASSVNLRPIRRLASNTVFTGFIATWFFAASPISRSVSVKPTSIPMALAFWDMAAVCDGELNRCCSVNGSEANGPIYMVPGEDTHRKHTYFASLRNQCAP</sequence>
<proteinExistence type="predicted"/>
<evidence type="ECO:0000313" key="1">
    <source>
        <dbReference type="Proteomes" id="UP000095287"/>
    </source>
</evidence>
<accession>A0A1I8ASP3</accession>